<dbReference type="EC" id="3.1.1.29" evidence="1 7"/>
<keyword evidence="3 7" id="KW-0378">Hydrolase</keyword>
<evidence type="ECO:0000256" key="9">
    <source>
        <dbReference type="RuleBase" id="RU004320"/>
    </source>
</evidence>
<dbReference type="Proteomes" id="UP000541810">
    <property type="component" value="Unassembled WGS sequence"/>
</dbReference>
<evidence type="ECO:0000256" key="8">
    <source>
        <dbReference type="RuleBase" id="RU000673"/>
    </source>
</evidence>
<dbReference type="PANTHER" id="PTHR17224">
    <property type="entry name" value="PEPTIDYL-TRNA HYDROLASE"/>
    <property type="match status" value="1"/>
</dbReference>
<dbReference type="GO" id="GO:0000049">
    <property type="term" value="F:tRNA binding"/>
    <property type="evidence" value="ECO:0007669"/>
    <property type="project" value="UniProtKB-UniRule"/>
</dbReference>
<evidence type="ECO:0000256" key="5">
    <source>
        <dbReference type="ARBA" id="ARBA00038063"/>
    </source>
</evidence>
<keyword evidence="7" id="KW-0963">Cytoplasm</keyword>
<comment type="function">
    <text evidence="7">Catalyzes the release of premature peptidyl moieties from peptidyl-tRNA molecules trapped in stalled 50S ribosomal subunits, and thus maintains levels of free tRNAs and 50S ribosomes.</text>
</comment>
<feature type="binding site" evidence="7">
    <location>
        <position position="66"/>
    </location>
    <ligand>
        <name>tRNA</name>
        <dbReference type="ChEBI" id="CHEBI:17843"/>
    </ligand>
</feature>
<dbReference type="HAMAP" id="MF_00083">
    <property type="entry name" value="Pept_tRNA_hydro_bact"/>
    <property type="match status" value="1"/>
</dbReference>
<dbReference type="GO" id="GO:0072344">
    <property type="term" value="P:rescue of stalled ribosome"/>
    <property type="evidence" value="ECO:0007669"/>
    <property type="project" value="UniProtKB-UniRule"/>
</dbReference>
<protein>
    <recommendedName>
        <fullName evidence="6 7">Peptidyl-tRNA hydrolase</fullName>
        <shortName evidence="7">Pth</shortName>
        <ecNumber evidence="1 7">3.1.1.29</ecNumber>
    </recommendedName>
</protein>
<comment type="catalytic activity">
    <reaction evidence="7 8">
        <text>an N-acyl-L-alpha-aminoacyl-tRNA + H2O = an N-acyl-L-amino acid + a tRNA + H(+)</text>
        <dbReference type="Rhea" id="RHEA:54448"/>
        <dbReference type="Rhea" id="RHEA-COMP:10123"/>
        <dbReference type="Rhea" id="RHEA-COMP:13883"/>
        <dbReference type="ChEBI" id="CHEBI:15377"/>
        <dbReference type="ChEBI" id="CHEBI:15378"/>
        <dbReference type="ChEBI" id="CHEBI:59874"/>
        <dbReference type="ChEBI" id="CHEBI:78442"/>
        <dbReference type="ChEBI" id="CHEBI:138191"/>
        <dbReference type="EC" id="3.1.1.29"/>
    </reaction>
</comment>
<proteinExistence type="inferred from homology"/>
<dbReference type="PROSITE" id="PS01195">
    <property type="entry name" value="PEPT_TRNA_HYDROL_1"/>
    <property type="match status" value="1"/>
</dbReference>
<feature type="binding site" evidence="7">
    <location>
        <position position="14"/>
    </location>
    <ligand>
        <name>tRNA</name>
        <dbReference type="ChEBI" id="CHEBI:17843"/>
    </ligand>
</feature>
<feature type="site" description="Discriminates between blocked and unblocked aminoacyl-tRNA" evidence="7">
    <location>
        <position position="9"/>
    </location>
</feature>
<dbReference type="Gene3D" id="3.40.50.1470">
    <property type="entry name" value="Peptidyl-tRNA hydrolase"/>
    <property type="match status" value="1"/>
</dbReference>
<comment type="similarity">
    <text evidence="5 7 9">Belongs to the PTH family.</text>
</comment>
<evidence type="ECO:0000313" key="11">
    <source>
        <dbReference type="Proteomes" id="UP000541810"/>
    </source>
</evidence>
<comment type="caution">
    <text evidence="10">The sequence shown here is derived from an EMBL/GenBank/DDBJ whole genome shotgun (WGS) entry which is preliminary data.</text>
</comment>
<evidence type="ECO:0000256" key="7">
    <source>
        <dbReference type="HAMAP-Rule" id="MF_00083"/>
    </source>
</evidence>
<dbReference type="CDD" id="cd00462">
    <property type="entry name" value="PTH"/>
    <property type="match status" value="1"/>
</dbReference>
<dbReference type="PANTHER" id="PTHR17224:SF1">
    <property type="entry name" value="PEPTIDYL-TRNA HYDROLASE"/>
    <property type="match status" value="1"/>
</dbReference>
<dbReference type="InterPro" id="IPR018171">
    <property type="entry name" value="Pept_tRNA_hydro_CS"/>
</dbReference>
<dbReference type="NCBIfam" id="TIGR00447">
    <property type="entry name" value="pth"/>
    <property type="match status" value="1"/>
</dbReference>
<feature type="active site" description="Proton acceptor" evidence="7">
    <location>
        <position position="19"/>
    </location>
</feature>
<feature type="site" description="Stabilizes the basic form of H active site to accept a proton" evidence="7">
    <location>
        <position position="91"/>
    </location>
</feature>
<dbReference type="SUPFAM" id="SSF53178">
    <property type="entry name" value="Peptidyl-tRNA hydrolase-like"/>
    <property type="match status" value="1"/>
</dbReference>
<dbReference type="RefSeq" id="WP_184678382.1">
    <property type="nucleotide sequence ID" value="NZ_JACHGY010000001.1"/>
</dbReference>
<evidence type="ECO:0000256" key="4">
    <source>
        <dbReference type="ARBA" id="ARBA00022884"/>
    </source>
</evidence>
<gene>
    <name evidence="7" type="primary">pth</name>
    <name evidence="10" type="ORF">HNQ40_002695</name>
</gene>
<evidence type="ECO:0000313" key="10">
    <source>
        <dbReference type="EMBL" id="MBB6430889.1"/>
    </source>
</evidence>
<feature type="binding site" evidence="7">
    <location>
        <position position="64"/>
    </location>
    <ligand>
        <name>tRNA</name>
        <dbReference type="ChEBI" id="CHEBI:17843"/>
    </ligand>
</feature>
<evidence type="ECO:0000256" key="2">
    <source>
        <dbReference type="ARBA" id="ARBA00022555"/>
    </source>
</evidence>
<evidence type="ECO:0000256" key="6">
    <source>
        <dbReference type="ARBA" id="ARBA00050038"/>
    </source>
</evidence>
<accession>A0A7X0LLG6</accession>
<dbReference type="InterPro" id="IPR036416">
    <property type="entry name" value="Pept_tRNA_hydro_sf"/>
</dbReference>
<comment type="function">
    <text evidence="7">Hydrolyzes ribosome-free peptidyl-tRNAs (with 1 or more amino acids incorporated), which drop off the ribosome during protein synthesis, or as a result of ribosome stalling.</text>
</comment>
<evidence type="ECO:0000256" key="1">
    <source>
        <dbReference type="ARBA" id="ARBA00013260"/>
    </source>
</evidence>
<dbReference type="PROSITE" id="PS01196">
    <property type="entry name" value="PEPT_TRNA_HYDROL_2"/>
    <property type="match status" value="1"/>
</dbReference>
<organism evidence="10 11">
    <name type="scientific">Algisphaera agarilytica</name>
    <dbReference type="NCBI Taxonomy" id="1385975"/>
    <lineage>
        <taxon>Bacteria</taxon>
        <taxon>Pseudomonadati</taxon>
        <taxon>Planctomycetota</taxon>
        <taxon>Phycisphaerae</taxon>
        <taxon>Phycisphaerales</taxon>
        <taxon>Phycisphaeraceae</taxon>
        <taxon>Algisphaera</taxon>
    </lineage>
</organism>
<dbReference type="AlphaFoldDB" id="A0A7X0LLG6"/>
<dbReference type="InterPro" id="IPR001328">
    <property type="entry name" value="Pept_tRNA_hydro"/>
</dbReference>
<comment type="subcellular location">
    <subcellularLocation>
        <location evidence="7">Cytoplasm</location>
    </subcellularLocation>
</comment>
<dbReference type="Pfam" id="PF01195">
    <property type="entry name" value="Pept_tRNA_hydro"/>
    <property type="match status" value="1"/>
</dbReference>
<comment type="subunit">
    <text evidence="7">Monomer.</text>
</comment>
<keyword evidence="4 7" id="KW-0694">RNA-binding</keyword>
<reference evidence="10 11" key="1">
    <citation type="submission" date="2020-08" db="EMBL/GenBank/DDBJ databases">
        <title>Genomic Encyclopedia of Type Strains, Phase IV (KMG-IV): sequencing the most valuable type-strain genomes for metagenomic binning, comparative biology and taxonomic classification.</title>
        <authorList>
            <person name="Goeker M."/>
        </authorList>
    </citation>
    <scope>NUCLEOTIDE SEQUENCE [LARGE SCALE GENOMIC DNA]</scope>
    <source>
        <strain evidence="10 11">DSM 103725</strain>
    </source>
</reference>
<keyword evidence="2 7" id="KW-0820">tRNA-binding</keyword>
<dbReference type="EMBL" id="JACHGY010000001">
    <property type="protein sequence ID" value="MBB6430889.1"/>
    <property type="molecule type" value="Genomic_DNA"/>
</dbReference>
<evidence type="ECO:0000256" key="3">
    <source>
        <dbReference type="ARBA" id="ARBA00022801"/>
    </source>
</evidence>
<dbReference type="GO" id="GO:0004045">
    <property type="term" value="F:peptidyl-tRNA hydrolase activity"/>
    <property type="evidence" value="ECO:0007669"/>
    <property type="project" value="UniProtKB-UniRule"/>
</dbReference>
<sequence length="186" mass="20404">MKLIVGLGNPGPEYAKTRHNAGFMAIEKLANRHGLMGAKHKFHAGVLEGRINMHKVMLMQPTTYMNRSGLAVGEAAAFYKLEPEDILILVDEIALDVGQIRLRASGSPGGHNGLKDLERALGTRDYPRLRLGIGPRTRAPQVDFVLGRFTGEQLDEMNFTLGKACDCIESWLEDGIELAMTKFNGG</sequence>
<name>A0A7X0LLG6_9BACT</name>
<dbReference type="FunFam" id="3.40.50.1470:FF:000001">
    <property type="entry name" value="Peptidyl-tRNA hydrolase"/>
    <property type="match status" value="1"/>
</dbReference>
<dbReference type="GO" id="GO:0005737">
    <property type="term" value="C:cytoplasm"/>
    <property type="evidence" value="ECO:0007669"/>
    <property type="project" value="UniProtKB-SubCell"/>
</dbReference>
<feature type="binding site" evidence="7">
    <location>
        <position position="112"/>
    </location>
    <ligand>
        <name>tRNA</name>
        <dbReference type="ChEBI" id="CHEBI:17843"/>
    </ligand>
</feature>
<keyword evidence="11" id="KW-1185">Reference proteome</keyword>
<dbReference type="GO" id="GO:0006515">
    <property type="term" value="P:protein quality control for misfolded or incompletely synthesized proteins"/>
    <property type="evidence" value="ECO:0007669"/>
    <property type="project" value="UniProtKB-UniRule"/>
</dbReference>